<keyword evidence="7" id="KW-0132">Cell division</keyword>
<sequence length="513" mass="51611">MMAQSQRPDGDDLAPARERVLVAGAGVSGRATIAPLQALGARVTVTDTDPAALAACAALGADTVVLDDDVPARIGEFSLVVTSPGFRPDTPLLSAAAGAGVAVWGDVELSWRIDRAGVYGPPRHWLVVTGTNGKTTTTSMLRSILGAADRSAAACGNIGLPVLDALTAEPRVEWLAVELSSFQLYWAPSVRPDAGAVLNIAEDHLDWHGGMPGYVAAKARALSGDVAVVGLDDENAAALAPQASGRVVGFRLGEPAPGELGVAGDSLVDRAFGDGGVFGDGARVALGPASGITPPGPAGLLDALAAAALARAAGVSADAVAAGLAAHEVGPHRGQVVAATDGVTWIDDSKATNPHAARPALLAHDRVVWVGGGQLKGAAVDALVAEVGPRLAGAVLIGVDAAKIAAALARHAPGVPVVRVVAGDDGDVQQRPDPAVQAEQPSRTRVLPPRTSADDVMAAAVREAAALATPGTAVVLAPAAASLDMFRSYGHRGDAFAAAVTAGRNRDERYDEP</sequence>
<feature type="binding site" evidence="7">
    <location>
        <begin position="130"/>
        <end position="136"/>
    </location>
    <ligand>
        <name>ATP</name>
        <dbReference type="ChEBI" id="CHEBI:30616"/>
    </ligand>
</feature>
<evidence type="ECO:0000256" key="4">
    <source>
        <dbReference type="ARBA" id="ARBA00022598"/>
    </source>
</evidence>
<dbReference type="InterPro" id="IPR005762">
    <property type="entry name" value="MurD"/>
</dbReference>
<dbReference type="NCBIfam" id="TIGR01087">
    <property type="entry name" value="murD"/>
    <property type="match status" value="1"/>
</dbReference>
<evidence type="ECO:0000256" key="5">
    <source>
        <dbReference type="ARBA" id="ARBA00022741"/>
    </source>
</evidence>
<reference evidence="11 12" key="1">
    <citation type="journal article" date="2013" name="Genome Announc.">
        <title>Draft Genome Sequence of Rhodococcus rhodnii Strain LMG5362, a Symbiont of Rhodnius prolixus (Hemiptera, Reduviidae, Triatominae), the Principle Vector of Trypanosoma cruzi.</title>
        <authorList>
            <person name="Pachebat J.A."/>
            <person name="van Keulen G."/>
            <person name="Whitten M.M."/>
            <person name="Girdwood S."/>
            <person name="Del Sol R."/>
            <person name="Dyson P.J."/>
            <person name="Facey P.D."/>
        </authorList>
    </citation>
    <scope>NUCLEOTIDE SEQUENCE [LARGE SCALE GENOMIC DNA]</scope>
    <source>
        <strain evidence="11 12">LMG 5362</strain>
    </source>
</reference>
<name>R7WVE8_9NOCA</name>
<dbReference type="eggNOG" id="COG0771">
    <property type="taxonomic scope" value="Bacteria"/>
</dbReference>
<dbReference type="PANTHER" id="PTHR43692">
    <property type="entry name" value="UDP-N-ACETYLMURAMOYLALANINE--D-GLUTAMATE LIGASE"/>
    <property type="match status" value="1"/>
</dbReference>
<dbReference type="InterPro" id="IPR007698">
    <property type="entry name" value="AlaDH/PNT_NAD(H)-bd"/>
</dbReference>
<feature type="domain" description="Alanine dehydrogenase/pyridine nucleotide transhydrogenase NAD(H)-binding" evidence="9">
    <location>
        <begin position="18"/>
        <end position="64"/>
    </location>
</feature>
<dbReference type="InterPro" id="IPR013221">
    <property type="entry name" value="Mur_ligase_cen"/>
</dbReference>
<dbReference type="Gene3D" id="3.40.1190.10">
    <property type="entry name" value="Mur-like, catalytic domain"/>
    <property type="match status" value="1"/>
</dbReference>
<dbReference type="Pfam" id="PF01262">
    <property type="entry name" value="AlaDh_PNT_C"/>
    <property type="match status" value="1"/>
</dbReference>
<dbReference type="SUPFAM" id="SSF53244">
    <property type="entry name" value="MurD-like peptide ligases, peptide-binding domain"/>
    <property type="match status" value="1"/>
</dbReference>
<keyword evidence="7" id="KW-0131">Cell cycle</keyword>
<keyword evidence="7" id="KW-0573">Peptidoglycan synthesis</keyword>
<dbReference type="InterPro" id="IPR036565">
    <property type="entry name" value="Mur-like_cat_sf"/>
</dbReference>
<proteinExistence type="inferred from homology"/>
<keyword evidence="3 7" id="KW-0963">Cytoplasm</keyword>
<evidence type="ECO:0000313" key="11">
    <source>
        <dbReference type="EMBL" id="EOM78129.1"/>
    </source>
</evidence>
<dbReference type="GO" id="GO:0051301">
    <property type="term" value="P:cell division"/>
    <property type="evidence" value="ECO:0007669"/>
    <property type="project" value="UniProtKB-KW"/>
</dbReference>
<evidence type="ECO:0000256" key="1">
    <source>
        <dbReference type="ARBA" id="ARBA00004496"/>
    </source>
</evidence>
<organism evidence="11 12">
    <name type="scientific">Rhodococcus rhodnii LMG 5362</name>
    <dbReference type="NCBI Taxonomy" id="1273125"/>
    <lineage>
        <taxon>Bacteria</taxon>
        <taxon>Bacillati</taxon>
        <taxon>Actinomycetota</taxon>
        <taxon>Actinomycetes</taxon>
        <taxon>Mycobacteriales</taxon>
        <taxon>Nocardiaceae</taxon>
        <taxon>Rhodococcus</taxon>
    </lineage>
</organism>
<dbReference type="GO" id="GO:0008360">
    <property type="term" value="P:regulation of cell shape"/>
    <property type="evidence" value="ECO:0007669"/>
    <property type="project" value="UniProtKB-KW"/>
</dbReference>
<dbReference type="PATRIC" id="fig|1273125.3.peg.451"/>
<dbReference type="GO" id="GO:0009252">
    <property type="term" value="P:peptidoglycan biosynthetic process"/>
    <property type="evidence" value="ECO:0007669"/>
    <property type="project" value="UniProtKB-UniRule"/>
</dbReference>
<dbReference type="Pfam" id="PF08245">
    <property type="entry name" value="Mur_ligase_M"/>
    <property type="match status" value="1"/>
</dbReference>
<feature type="domain" description="Mur ligase central" evidence="10">
    <location>
        <begin position="128"/>
        <end position="252"/>
    </location>
</feature>
<evidence type="ECO:0000259" key="10">
    <source>
        <dbReference type="Pfam" id="PF08245"/>
    </source>
</evidence>
<evidence type="ECO:0000256" key="7">
    <source>
        <dbReference type="HAMAP-Rule" id="MF_00639"/>
    </source>
</evidence>
<dbReference type="EMBL" id="APMY01000014">
    <property type="protein sequence ID" value="EOM78129.1"/>
    <property type="molecule type" value="Genomic_DNA"/>
</dbReference>
<dbReference type="AlphaFoldDB" id="R7WVE8"/>
<gene>
    <name evidence="7" type="primary">murD</name>
    <name evidence="11" type="ORF">Rrhod_0464</name>
</gene>
<dbReference type="SUPFAM" id="SSF51984">
    <property type="entry name" value="MurCD N-terminal domain"/>
    <property type="match status" value="1"/>
</dbReference>
<dbReference type="Proteomes" id="UP000013525">
    <property type="component" value="Unassembled WGS sequence"/>
</dbReference>
<dbReference type="UniPathway" id="UPA00219"/>
<comment type="similarity">
    <text evidence="7">Belongs to the MurCDEF family.</text>
</comment>
<dbReference type="Gene3D" id="3.90.190.20">
    <property type="entry name" value="Mur ligase, C-terminal domain"/>
    <property type="match status" value="1"/>
</dbReference>
<comment type="pathway">
    <text evidence="2 7">Cell wall biogenesis; peptidoglycan biosynthesis.</text>
</comment>
<keyword evidence="7" id="KW-0961">Cell wall biogenesis/degradation</keyword>
<dbReference type="InterPro" id="IPR036615">
    <property type="entry name" value="Mur_ligase_C_dom_sf"/>
</dbReference>
<dbReference type="GO" id="GO:0005737">
    <property type="term" value="C:cytoplasm"/>
    <property type="evidence" value="ECO:0007669"/>
    <property type="project" value="UniProtKB-SubCell"/>
</dbReference>
<dbReference type="PANTHER" id="PTHR43692:SF1">
    <property type="entry name" value="UDP-N-ACETYLMURAMOYLALANINE--D-GLUTAMATE LIGASE"/>
    <property type="match status" value="1"/>
</dbReference>
<evidence type="ECO:0000256" key="2">
    <source>
        <dbReference type="ARBA" id="ARBA00004752"/>
    </source>
</evidence>
<accession>R7WVE8</accession>
<evidence type="ECO:0000256" key="3">
    <source>
        <dbReference type="ARBA" id="ARBA00022490"/>
    </source>
</evidence>
<feature type="region of interest" description="Disordered" evidence="8">
    <location>
        <begin position="425"/>
        <end position="450"/>
    </location>
</feature>
<comment type="catalytic activity">
    <reaction evidence="7">
        <text>UDP-N-acetyl-alpha-D-muramoyl-L-alanine + D-glutamate + ATP = UDP-N-acetyl-alpha-D-muramoyl-L-alanyl-D-glutamate + ADP + phosphate + H(+)</text>
        <dbReference type="Rhea" id="RHEA:16429"/>
        <dbReference type="ChEBI" id="CHEBI:15378"/>
        <dbReference type="ChEBI" id="CHEBI:29986"/>
        <dbReference type="ChEBI" id="CHEBI:30616"/>
        <dbReference type="ChEBI" id="CHEBI:43474"/>
        <dbReference type="ChEBI" id="CHEBI:83898"/>
        <dbReference type="ChEBI" id="CHEBI:83900"/>
        <dbReference type="ChEBI" id="CHEBI:456216"/>
        <dbReference type="EC" id="6.3.2.9"/>
    </reaction>
</comment>
<dbReference type="GO" id="GO:0008764">
    <property type="term" value="F:UDP-N-acetylmuramoylalanine-D-glutamate ligase activity"/>
    <property type="evidence" value="ECO:0007669"/>
    <property type="project" value="UniProtKB-UniRule"/>
</dbReference>
<comment type="function">
    <text evidence="7">Cell wall formation. Catalyzes the addition of glutamate to the nucleotide precursor UDP-N-acetylmuramoyl-L-alanine (UMA).</text>
</comment>
<comment type="subcellular location">
    <subcellularLocation>
        <location evidence="1 7">Cytoplasm</location>
    </subcellularLocation>
</comment>
<dbReference type="HAMAP" id="MF_00639">
    <property type="entry name" value="MurD"/>
    <property type="match status" value="1"/>
</dbReference>
<keyword evidence="5 7" id="KW-0547">Nucleotide-binding</keyword>
<comment type="caution">
    <text evidence="11">The sequence shown here is derived from an EMBL/GenBank/DDBJ whole genome shotgun (WGS) entry which is preliminary data.</text>
</comment>
<protein>
    <recommendedName>
        <fullName evidence="7">UDP-N-acetylmuramoylalanine--D-glutamate ligase</fullName>
        <ecNumber evidence="7">6.3.2.9</ecNumber>
    </recommendedName>
    <alternativeName>
        <fullName evidence="7">D-glutamic acid-adding enzyme</fullName>
    </alternativeName>
    <alternativeName>
        <fullName evidence="7">UDP-N-acetylmuramoyl-L-alanyl-D-glutamate synthetase</fullName>
    </alternativeName>
</protein>
<evidence type="ECO:0000256" key="6">
    <source>
        <dbReference type="ARBA" id="ARBA00022840"/>
    </source>
</evidence>
<evidence type="ECO:0000256" key="8">
    <source>
        <dbReference type="SAM" id="MobiDB-lite"/>
    </source>
</evidence>
<dbReference type="Gene3D" id="3.40.50.720">
    <property type="entry name" value="NAD(P)-binding Rossmann-like Domain"/>
    <property type="match status" value="1"/>
</dbReference>
<keyword evidence="6 7" id="KW-0067">ATP-binding</keyword>
<keyword evidence="7" id="KW-0133">Cell shape</keyword>
<dbReference type="GO" id="GO:0005524">
    <property type="term" value="F:ATP binding"/>
    <property type="evidence" value="ECO:0007669"/>
    <property type="project" value="UniProtKB-UniRule"/>
</dbReference>
<evidence type="ECO:0000259" key="9">
    <source>
        <dbReference type="Pfam" id="PF01262"/>
    </source>
</evidence>
<keyword evidence="4 7" id="KW-0436">Ligase</keyword>
<keyword evidence="12" id="KW-1185">Reference proteome</keyword>
<evidence type="ECO:0000313" key="12">
    <source>
        <dbReference type="Proteomes" id="UP000013525"/>
    </source>
</evidence>
<dbReference type="EC" id="6.3.2.9" evidence="7"/>
<dbReference type="GO" id="GO:0071555">
    <property type="term" value="P:cell wall organization"/>
    <property type="evidence" value="ECO:0007669"/>
    <property type="project" value="UniProtKB-KW"/>
</dbReference>
<dbReference type="SUPFAM" id="SSF53623">
    <property type="entry name" value="MurD-like peptide ligases, catalytic domain"/>
    <property type="match status" value="1"/>
</dbReference>